<dbReference type="GO" id="GO:0016758">
    <property type="term" value="F:hexosyltransferase activity"/>
    <property type="evidence" value="ECO:0007669"/>
    <property type="project" value="UniProtKB-ARBA"/>
</dbReference>
<dbReference type="InterPro" id="IPR001173">
    <property type="entry name" value="Glyco_trans_2-like"/>
</dbReference>
<dbReference type="PANTHER" id="PTHR22916">
    <property type="entry name" value="GLYCOSYLTRANSFERASE"/>
    <property type="match status" value="1"/>
</dbReference>
<keyword evidence="3" id="KW-1185">Reference proteome</keyword>
<evidence type="ECO:0000259" key="1">
    <source>
        <dbReference type="Pfam" id="PF00535"/>
    </source>
</evidence>
<dbReference type="EMBL" id="SWBP01000002">
    <property type="protein sequence ID" value="TKB98622.1"/>
    <property type="molecule type" value="Genomic_DNA"/>
</dbReference>
<dbReference type="InterPro" id="IPR029044">
    <property type="entry name" value="Nucleotide-diphossugar_trans"/>
</dbReference>
<dbReference type="Gene3D" id="3.90.550.10">
    <property type="entry name" value="Spore Coat Polysaccharide Biosynthesis Protein SpsA, Chain A"/>
    <property type="match status" value="1"/>
</dbReference>
<organism evidence="2 3">
    <name type="scientific">Pedobacter cryophilus</name>
    <dbReference type="NCBI Taxonomy" id="2571271"/>
    <lineage>
        <taxon>Bacteria</taxon>
        <taxon>Pseudomonadati</taxon>
        <taxon>Bacteroidota</taxon>
        <taxon>Sphingobacteriia</taxon>
        <taxon>Sphingobacteriales</taxon>
        <taxon>Sphingobacteriaceae</taxon>
        <taxon>Pedobacter</taxon>
    </lineage>
</organism>
<evidence type="ECO:0000313" key="3">
    <source>
        <dbReference type="Proteomes" id="UP000308181"/>
    </source>
</evidence>
<evidence type="ECO:0000313" key="2">
    <source>
        <dbReference type="EMBL" id="TKB98622.1"/>
    </source>
</evidence>
<reference evidence="2 3" key="1">
    <citation type="submission" date="2019-04" db="EMBL/GenBank/DDBJ databases">
        <title>Pedobacter sp. AR-3-17 sp. nov., isolated from Arctic soil.</title>
        <authorList>
            <person name="Dahal R.H."/>
            <person name="Kim D.-U."/>
        </authorList>
    </citation>
    <scope>NUCLEOTIDE SEQUENCE [LARGE SCALE GENOMIC DNA]</scope>
    <source>
        <strain evidence="2 3">AR-3-17</strain>
    </source>
</reference>
<feature type="domain" description="Glycosyltransferase 2-like" evidence="1">
    <location>
        <begin position="9"/>
        <end position="139"/>
    </location>
</feature>
<dbReference type="PANTHER" id="PTHR22916:SF3">
    <property type="entry name" value="UDP-GLCNAC:BETAGAL BETA-1,3-N-ACETYLGLUCOSAMINYLTRANSFERASE-LIKE PROTEIN 1"/>
    <property type="match status" value="1"/>
</dbReference>
<dbReference type="AlphaFoldDB" id="A0A4U1BZH5"/>
<gene>
    <name evidence="2" type="ORF">FA046_05755</name>
</gene>
<dbReference type="Proteomes" id="UP000308181">
    <property type="component" value="Unassembled WGS sequence"/>
</dbReference>
<name>A0A4U1BZH5_9SPHI</name>
<dbReference type="RefSeq" id="WP_136825438.1">
    <property type="nucleotide sequence ID" value="NZ_SWBP01000002.1"/>
</dbReference>
<proteinExistence type="predicted"/>
<dbReference type="Pfam" id="PF00535">
    <property type="entry name" value="Glycos_transf_2"/>
    <property type="match status" value="1"/>
</dbReference>
<protein>
    <submittedName>
        <fullName evidence="2">Glycosyltransferase family 2 protein</fullName>
    </submittedName>
</protein>
<sequence>MFNYQPLVSICLPVYNAIEFIEETINCFINQTYKNWELIVQDDCSKDGTWELLLEKYEFHDKIRLYQNSQNFGIGKNWNEVYEKVKGEFVVIFNADDLVVNDFLERSVSYFQVHEGIDMVINSYERTDDEKNADLGTIFKSYKGITHNIININHQRFYRIHWNYTLAKKGSLDKLKNEFGLFYPTQVCDAMLWYESYQQNLLAYYSGDIVGTYRVHENNNSKIPLGEFESTLLWMIPIYPEIYKLKIKAKWNSGYILTFKYLYACFKYYKKPNLTALKNITLYV</sequence>
<dbReference type="OrthoDB" id="9802649at2"/>
<dbReference type="SUPFAM" id="SSF53448">
    <property type="entry name" value="Nucleotide-diphospho-sugar transferases"/>
    <property type="match status" value="1"/>
</dbReference>
<comment type="caution">
    <text evidence="2">The sequence shown here is derived from an EMBL/GenBank/DDBJ whole genome shotgun (WGS) entry which is preliminary data.</text>
</comment>
<keyword evidence="2" id="KW-0808">Transferase</keyword>
<accession>A0A4U1BZH5</accession>
<dbReference type="CDD" id="cd00761">
    <property type="entry name" value="Glyco_tranf_GTA_type"/>
    <property type="match status" value="1"/>
</dbReference>